<dbReference type="WBParaSite" id="ASIM_0002078501-mRNA-1">
    <property type="protein sequence ID" value="ASIM_0002078501-mRNA-1"/>
    <property type="gene ID" value="ASIM_0002078501"/>
</dbReference>
<name>A0A0M3KIG6_ANISI</name>
<keyword evidence="5" id="KW-0456">Lyase</keyword>
<dbReference type="PANTHER" id="PTHR11627">
    <property type="entry name" value="FRUCTOSE-BISPHOSPHATE ALDOLASE"/>
    <property type="match status" value="1"/>
</dbReference>
<dbReference type="Proteomes" id="UP000267096">
    <property type="component" value="Unassembled WGS sequence"/>
</dbReference>
<comment type="pathway">
    <text evidence="1">Carbohydrate degradation; glycolysis; D-glyceraldehyde 3-phosphate and glycerone phosphate from D-glucose: step 4/4.</text>
</comment>
<reference evidence="8" key="1">
    <citation type="submission" date="2017-02" db="UniProtKB">
        <authorList>
            <consortium name="WormBaseParasite"/>
        </authorList>
    </citation>
    <scope>IDENTIFICATION</scope>
</reference>
<proteinExistence type="inferred from homology"/>
<gene>
    <name evidence="6" type="ORF">ASIM_LOCUS20164</name>
</gene>
<keyword evidence="7" id="KW-1185">Reference proteome</keyword>
<evidence type="ECO:0000313" key="7">
    <source>
        <dbReference type="Proteomes" id="UP000267096"/>
    </source>
</evidence>
<sequence>MTTAPAAELTYEQKDELKRIAAAILVPGKGILAADESNGSMDKKLKPIGLENNEENRRQYRQVDKGLEPIPGTDGEMTTKGLEDLDARCAKYKKDGAQFAKWRCVHKLSATTPSVKALEEVAKVIIAYCIS</sequence>
<reference evidence="6 7" key="2">
    <citation type="submission" date="2018-11" db="EMBL/GenBank/DDBJ databases">
        <authorList>
            <consortium name="Pathogen Informatics"/>
        </authorList>
    </citation>
    <scope>NUCLEOTIDE SEQUENCE [LARGE SCALE GENOMIC DNA]</scope>
</reference>
<dbReference type="UniPathway" id="UPA00109">
    <property type="reaction ID" value="UER00183"/>
</dbReference>
<evidence type="ECO:0000256" key="5">
    <source>
        <dbReference type="ARBA" id="ARBA00023239"/>
    </source>
</evidence>
<accession>A0A0M3KIG6</accession>
<dbReference type="OrthoDB" id="36455at2759"/>
<dbReference type="InterPro" id="IPR000741">
    <property type="entry name" value="FBA_I"/>
</dbReference>
<comment type="similarity">
    <text evidence="2">Belongs to the class I fructose-bisphosphate aldolase family.</text>
</comment>
<dbReference type="InterPro" id="IPR013785">
    <property type="entry name" value="Aldolase_TIM"/>
</dbReference>
<evidence type="ECO:0000256" key="2">
    <source>
        <dbReference type="ARBA" id="ARBA00010387"/>
    </source>
</evidence>
<evidence type="ECO:0000313" key="6">
    <source>
        <dbReference type="EMBL" id="VDK74722.1"/>
    </source>
</evidence>
<organism evidence="8">
    <name type="scientific">Anisakis simplex</name>
    <name type="common">Herring worm</name>
    <dbReference type="NCBI Taxonomy" id="6269"/>
    <lineage>
        <taxon>Eukaryota</taxon>
        <taxon>Metazoa</taxon>
        <taxon>Ecdysozoa</taxon>
        <taxon>Nematoda</taxon>
        <taxon>Chromadorea</taxon>
        <taxon>Rhabditida</taxon>
        <taxon>Spirurina</taxon>
        <taxon>Ascaridomorpha</taxon>
        <taxon>Ascaridoidea</taxon>
        <taxon>Anisakidae</taxon>
        <taxon>Anisakis</taxon>
        <taxon>Anisakis simplex complex</taxon>
    </lineage>
</organism>
<dbReference type="Pfam" id="PF00274">
    <property type="entry name" value="Glycolytic"/>
    <property type="match status" value="1"/>
</dbReference>
<dbReference type="Gene3D" id="3.20.20.70">
    <property type="entry name" value="Aldolase class I"/>
    <property type="match status" value="2"/>
</dbReference>
<dbReference type="EC" id="4.1.2.13" evidence="3"/>
<dbReference type="GO" id="GO:0006096">
    <property type="term" value="P:glycolytic process"/>
    <property type="evidence" value="ECO:0007669"/>
    <property type="project" value="UniProtKB-UniPathway"/>
</dbReference>
<evidence type="ECO:0000256" key="4">
    <source>
        <dbReference type="ARBA" id="ARBA00023152"/>
    </source>
</evidence>
<dbReference type="SUPFAM" id="SSF51569">
    <property type="entry name" value="Aldolase"/>
    <property type="match status" value="1"/>
</dbReference>
<dbReference type="AlphaFoldDB" id="A0A0M3KIG6"/>
<evidence type="ECO:0000256" key="1">
    <source>
        <dbReference type="ARBA" id="ARBA00004714"/>
    </source>
</evidence>
<evidence type="ECO:0000313" key="8">
    <source>
        <dbReference type="WBParaSite" id="ASIM_0002078501-mRNA-1"/>
    </source>
</evidence>
<dbReference type="GO" id="GO:0004332">
    <property type="term" value="F:fructose-bisphosphate aldolase activity"/>
    <property type="evidence" value="ECO:0007669"/>
    <property type="project" value="UniProtKB-EC"/>
</dbReference>
<keyword evidence="4" id="KW-0324">Glycolysis</keyword>
<dbReference type="EMBL" id="UYRR01038833">
    <property type="protein sequence ID" value="VDK74722.1"/>
    <property type="molecule type" value="Genomic_DNA"/>
</dbReference>
<protein>
    <recommendedName>
        <fullName evidence="3">fructose-bisphosphate aldolase</fullName>
        <ecNumber evidence="3">4.1.2.13</ecNumber>
    </recommendedName>
</protein>
<evidence type="ECO:0000256" key="3">
    <source>
        <dbReference type="ARBA" id="ARBA00013068"/>
    </source>
</evidence>